<protein>
    <submittedName>
        <fullName evidence="1">Sporulation histidine kinase inhibitor Sda</fullName>
    </submittedName>
</protein>
<comment type="caution">
    <text evidence="1">The sequence shown here is derived from an EMBL/GenBank/DDBJ whole genome shotgun (WGS) entry which is preliminary data.</text>
</comment>
<proteinExistence type="predicted"/>
<keyword evidence="2" id="KW-1185">Reference proteome</keyword>
<dbReference type="RefSeq" id="WP_250095704.1">
    <property type="nucleotide sequence ID" value="NZ_JAKRYL010000005.1"/>
</dbReference>
<evidence type="ECO:0000313" key="1">
    <source>
        <dbReference type="EMBL" id="MCL7746792.1"/>
    </source>
</evidence>
<name>A0A9X2A4H4_9BACI</name>
<dbReference type="InterPro" id="IPR015064">
    <property type="entry name" value="Sda"/>
</dbReference>
<dbReference type="EMBL" id="JAKRYL010000005">
    <property type="protein sequence ID" value="MCL7746792.1"/>
    <property type="molecule type" value="Genomic_DNA"/>
</dbReference>
<evidence type="ECO:0000313" key="2">
    <source>
        <dbReference type="Proteomes" id="UP001139150"/>
    </source>
</evidence>
<reference evidence="1" key="1">
    <citation type="submission" date="2022-02" db="EMBL/GenBank/DDBJ databases">
        <title>Halalkalibacter sp. nov. isolated from Lonar Lake, India.</title>
        <authorList>
            <person name="Joshi A."/>
            <person name="Thite S."/>
            <person name="Lodha T."/>
        </authorList>
    </citation>
    <scope>NUCLEOTIDE SEQUENCE</scope>
    <source>
        <strain evidence="1">MEB205</strain>
    </source>
</reference>
<dbReference type="Proteomes" id="UP001139150">
    <property type="component" value="Unassembled WGS sequence"/>
</dbReference>
<dbReference type="AlphaFoldDB" id="A0A9X2A4H4"/>
<dbReference type="Gene3D" id="1.10.287.1100">
    <property type="entry name" value="Sporulation inhibitor A"/>
    <property type="match status" value="1"/>
</dbReference>
<sequence>MKNTFTNKGLGRLDHEVLLDTRQKALTLQLDPKFIELIEKEIELREKLSSNKSTERKQES</sequence>
<organism evidence="1 2">
    <name type="scientific">Halalkalibacter alkaliphilus</name>
    <dbReference type="NCBI Taxonomy" id="2917993"/>
    <lineage>
        <taxon>Bacteria</taxon>
        <taxon>Bacillati</taxon>
        <taxon>Bacillota</taxon>
        <taxon>Bacilli</taxon>
        <taxon>Bacillales</taxon>
        <taxon>Bacillaceae</taxon>
        <taxon>Halalkalibacter</taxon>
    </lineage>
</organism>
<dbReference type="Pfam" id="PF08970">
    <property type="entry name" value="Sda"/>
    <property type="match status" value="1"/>
</dbReference>
<dbReference type="SUPFAM" id="SSF100985">
    <property type="entry name" value="Sporulation inhibitor Sda"/>
    <property type="match status" value="1"/>
</dbReference>
<accession>A0A9X2A4H4</accession>
<gene>
    <name evidence="1" type="ORF">MF646_06610</name>
</gene>
<dbReference type="InterPro" id="IPR036916">
    <property type="entry name" value="Sda_sf"/>
</dbReference>